<dbReference type="PANTHER" id="PTHR40465">
    <property type="entry name" value="CHROMOSOME 1, WHOLE GENOME SHOTGUN SEQUENCE"/>
    <property type="match status" value="1"/>
</dbReference>
<feature type="transmembrane region" description="Helical" evidence="1">
    <location>
        <begin position="230"/>
        <end position="251"/>
    </location>
</feature>
<reference evidence="3" key="1">
    <citation type="submission" date="2019-01" db="EMBL/GenBank/DDBJ databases">
        <title>Draft genome sequences of three monokaryotic isolates of the white-rot basidiomycete fungus Dichomitus squalens.</title>
        <authorList>
            <consortium name="DOE Joint Genome Institute"/>
            <person name="Lopez S.C."/>
            <person name="Andreopoulos B."/>
            <person name="Pangilinan J."/>
            <person name="Lipzen A."/>
            <person name="Riley R."/>
            <person name="Ahrendt S."/>
            <person name="Ng V."/>
            <person name="Barry K."/>
            <person name="Daum C."/>
            <person name="Grigoriev I.V."/>
            <person name="Hilden K.S."/>
            <person name="Makela M.R."/>
            <person name="de Vries R.P."/>
        </authorList>
    </citation>
    <scope>NUCLEOTIDE SEQUENCE [LARGE SCALE GENOMIC DNA]</scope>
    <source>
        <strain evidence="3">OM18370.1</strain>
    </source>
</reference>
<feature type="transmembrane region" description="Helical" evidence="1">
    <location>
        <begin position="53"/>
        <end position="76"/>
    </location>
</feature>
<sequence length="320" mass="35510">MSTTTMLLNLVQQTLGALLLGTFVGLILYGLAIHQFYRYMRLHAKDSLSIRTLVSLTLTLETIHVAFSLHVCYYYMVSHYSQPSAFSHNVWCVNCLPILGSCIMVTTQFFFVRRVSLIGVKYRALAILATLCLSAKFVLMVYLTAKVFRKNAPTAFADEVVVTTGFGCAVVGDIVLTGALISVLRRGRATQKREHVLTETAVIYLVNTGMLICILDMVTVVVAAAIPLSVWWSGVNFVTVRLYANTLLSVLNSRKQLDNWEMTIFGSDTYGMNIIARANRIVEAERWNAPQLPEPGPAMLDIKVTTEVEGDSIRSAKIKV</sequence>
<feature type="transmembrane region" description="Helical" evidence="1">
    <location>
        <begin position="124"/>
        <end position="145"/>
    </location>
</feature>
<dbReference type="Pfam" id="PF20152">
    <property type="entry name" value="DUF6534"/>
    <property type="match status" value="1"/>
</dbReference>
<protein>
    <recommendedName>
        <fullName evidence="2">DUF6534 domain-containing protein</fullName>
    </recommendedName>
</protein>
<keyword evidence="1" id="KW-0812">Transmembrane</keyword>
<dbReference type="Proteomes" id="UP000292957">
    <property type="component" value="Unassembled WGS sequence"/>
</dbReference>
<dbReference type="AlphaFoldDB" id="A0A4Q9MH67"/>
<gene>
    <name evidence="3" type="ORF">BD311DRAFT_765129</name>
</gene>
<dbReference type="InterPro" id="IPR045339">
    <property type="entry name" value="DUF6534"/>
</dbReference>
<feature type="transmembrane region" description="Helical" evidence="1">
    <location>
        <begin position="15"/>
        <end position="32"/>
    </location>
</feature>
<dbReference type="OrthoDB" id="2746700at2759"/>
<accession>A0A4Q9MH67</accession>
<feature type="transmembrane region" description="Helical" evidence="1">
    <location>
        <begin position="88"/>
        <end position="112"/>
    </location>
</feature>
<name>A0A4Q9MH67_9APHY</name>
<dbReference type="PANTHER" id="PTHR40465:SF1">
    <property type="entry name" value="DUF6534 DOMAIN-CONTAINING PROTEIN"/>
    <property type="match status" value="1"/>
</dbReference>
<evidence type="ECO:0000313" key="3">
    <source>
        <dbReference type="EMBL" id="TBU25226.1"/>
    </source>
</evidence>
<evidence type="ECO:0000256" key="1">
    <source>
        <dbReference type="SAM" id="Phobius"/>
    </source>
</evidence>
<evidence type="ECO:0000259" key="2">
    <source>
        <dbReference type="Pfam" id="PF20152"/>
    </source>
</evidence>
<feature type="transmembrane region" description="Helical" evidence="1">
    <location>
        <begin position="160"/>
        <end position="181"/>
    </location>
</feature>
<feature type="transmembrane region" description="Helical" evidence="1">
    <location>
        <begin position="202"/>
        <end position="224"/>
    </location>
</feature>
<organism evidence="3">
    <name type="scientific">Dichomitus squalens</name>
    <dbReference type="NCBI Taxonomy" id="114155"/>
    <lineage>
        <taxon>Eukaryota</taxon>
        <taxon>Fungi</taxon>
        <taxon>Dikarya</taxon>
        <taxon>Basidiomycota</taxon>
        <taxon>Agaricomycotina</taxon>
        <taxon>Agaricomycetes</taxon>
        <taxon>Polyporales</taxon>
        <taxon>Polyporaceae</taxon>
        <taxon>Dichomitus</taxon>
    </lineage>
</organism>
<keyword evidence="1" id="KW-0472">Membrane</keyword>
<dbReference type="EMBL" id="ML143465">
    <property type="protein sequence ID" value="TBU25226.1"/>
    <property type="molecule type" value="Genomic_DNA"/>
</dbReference>
<proteinExistence type="predicted"/>
<feature type="domain" description="DUF6534" evidence="2">
    <location>
        <begin position="169"/>
        <end position="255"/>
    </location>
</feature>
<keyword evidence="1" id="KW-1133">Transmembrane helix</keyword>